<evidence type="ECO:0000313" key="2">
    <source>
        <dbReference type="WBParaSite" id="TCONS_00008530.p1"/>
    </source>
</evidence>
<keyword evidence="1" id="KW-1185">Reference proteome</keyword>
<protein>
    <submittedName>
        <fullName evidence="2">Protein aurora borealis</fullName>
    </submittedName>
</protein>
<evidence type="ECO:0000313" key="1">
    <source>
        <dbReference type="Proteomes" id="UP000035681"/>
    </source>
</evidence>
<dbReference type="Proteomes" id="UP000035681">
    <property type="component" value="Unplaced"/>
</dbReference>
<proteinExistence type="predicted"/>
<name>A0AAF5D915_STRER</name>
<organism evidence="1 2">
    <name type="scientific">Strongyloides stercoralis</name>
    <name type="common">Threadworm</name>
    <dbReference type="NCBI Taxonomy" id="6248"/>
    <lineage>
        <taxon>Eukaryota</taxon>
        <taxon>Metazoa</taxon>
        <taxon>Ecdysozoa</taxon>
        <taxon>Nematoda</taxon>
        <taxon>Chromadorea</taxon>
        <taxon>Rhabditida</taxon>
        <taxon>Tylenchina</taxon>
        <taxon>Panagrolaimomorpha</taxon>
        <taxon>Strongyloidoidea</taxon>
        <taxon>Strongyloididae</taxon>
        <taxon>Strongyloides</taxon>
    </lineage>
</organism>
<dbReference type="InterPro" id="IPR023252">
    <property type="entry name" value="Aurora_borealis_protein"/>
</dbReference>
<dbReference type="WBParaSite" id="TCONS_00008530.p1">
    <property type="protein sequence ID" value="TCONS_00008530.p1"/>
    <property type="gene ID" value="XLOC_006466"/>
</dbReference>
<dbReference type="Pfam" id="PF15280">
    <property type="entry name" value="BORA_N"/>
    <property type="match status" value="1"/>
</dbReference>
<sequence length="336" mass="37780">MSNTSCCSQSSCVSVTSNYSKVHNLLLSPFTTIKSSTPIKSRKISRLVTPLRRSILRNHSCSCTENPFSPGIYDGSFGLHINGNDFSPRMFEYKPDDEDSENLFGWNIDQMSKLHPIAISEENICCHSSPNVAQYLELREKAMKYFKENHHIPSPNTSSCLGYSKDLTRTPLTSKKLRNPNTSITLSGSRSICLYRRRSKSYTEIIPCTIDSGKTTPKLSRRILEIIQSPINKTSSKNQEENGNSSEVLLYFPDEDPNYNNEISLTEGSSYVPIIKAGGFLDTDDSFLELNSEEDCFNQKADLDISSIEYDSFRLNLEVSPISSNSKIDLNDLTEL</sequence>
<dbReference type="AlphaFoldDB" id="A0AAF5D915"/>
<reference evidence="2" key="1">
    <citation type="submission" date="2024-02" db="UniProtKB">
        <authorList>
            <consortium name="WormBaseParasite"/>
        </authorList>
    </citation>
    <scope>IDENTIFICATION</scope>
</reference>
<accession>A0AAF5D915</accession>